<keyword evidence="9" id="KW-1185">Reference proteome</keyword>
<dbReference type="eggNOG" id="ENOG502SEKM">
    <property type="taxonomic scope" value="Eukaryota"/>
</dbReference>
<dbReference type="OrthoDB" id="5565328at2759"/>
<accession>R8BQ92</accession>
<dbReference type="GO" id="GO:0005634">
    <property type="term" value="C:nucleus"/>
    <property type="evidence" value="ECO:0007669"/>
    <property type="project" value="UniProtKB-SubCell"/>
</dbReference>
<dbReference type="RefSeq" id="XP_007913820.1">
    <property type="nucleotide sequence ID" value="XM_007915629.1"/>
</dbReference>
<reference evidence="9" key="1">
    <citation type="journal article" date="2013" name="Genome Announc.">
        <title>Draft genome sequence of the ascomycete Phaeoacremonium aleophilum strain UCR-PA7, a causal agent of the esca disease complex in grapevines.</title>
        <authorList>
            <person name="Blanco-Ulate B."/>
            <person name="Rolshausen P."/>
            <person name="Cantu D."/>
        </authorList>
    </citation>
    <scope>NUCLEOTIDE SEQUENCE [LARGE SCALE GENOMIC DNA]</scope>
    <source>
        <strain evidence="9">UCR-PA7</strain>
    </source>
</reference>
<keyword evidence="5" id="KW-0159">Chromosome partition</keyword>
<evidence type="ECO:0000256" key="6">
    <source>
        <dbReference type="ARBA" id="ARBA00023242"/>
    </source>
</evidence>
<dbReference type="GeneID" id="19323368"/>
<keyword evidence="4" id="KW-0498">Mitosis</keyword>
<keyword evidence="6" id="KW-0539">Nucleus</keyword>
<dbReference type="AlphaFoldDB" id="R8BQ92"/>
<dbReference type="EMBL" id="KB932993">
    <property type="protein sequence ID" value="EOO01504.1"/>
    <property type="molecule type" value="Genomic_DNA"/>
</dbReference>
<organism evidence="8 9">
    <name type="scientific">Phaeoacremonium minimum (strain UCR-PA7)</name>
    <name type="common">Esca disease fungus</name>
    <name type="synonym">Togninia minima</name>
    <dbReference type="NCBI Taxonomy" id="1286976"/>
    <lineage>
        <taxon>Eukaryota</taxon>
        <taxon>Fungi</taxon>
        <taxon>Dikarya</taxon>
        <taxon>Ascomycota</taxon>
        <taxon>Pezizomycotina</taxon>
        <taxon>Sordariomycetes</taxon>
        <taxon>Sordariomycetidae</taxon>
        <taxon>Togniniales</taxon>
        <taxon>Togniniaceae</taxon>
        <taxon>Phaeoacremonium</taxon>
    </lineage>
</organism>
<proteinExistence type="inferred from homology"/>
<dbReference type="InterPro" id="IPR019440">
    <property type="entry name" value="MAU2"/>
</dbReference>
<dbReference type="Pfam" id="PF10345">
    <property type="entry name" value="Cohesin_load"/>
    <property type="match status" value="1"/>
</dbReference>
<evidence type="ECO:0000313" key="9">
    <source>
        <dbReference type="Proteomes" id="UP000014074"/>
    </source>
</evidence>
<dbReference type="KEGG" id="tmn:UCRPA7_3056"/>
<evidence type="ECO:0000256" key="1">
    <source>
        <dbReference type="ARBA" id="ARBA00004123"/>
    </source>
</evidence>
<keyword evidence="3" id="KW-0132">Cell division</keyword>
<evidence type="ECO:0000256" key="5">
    <source>
        <dbReference type="ARBA" id="ARBA00022829"/>
    </source>
</evidence>
<dbReference type="PANTHER" id="PTHR21394">
    <property type="entry name" value="MAU2 CHROMATID COHESION FACTOR HOMOLOG"/>
    <property type="match status" value="1"/>
</dbReference>
<dbReference type="GO" id="GO:0007059">
    <property type="term" value="P:chromosome segregation"/>
    <property type="evidence" value="ECO:0007669"/>
    <property type="project" value="UniProtKB-KW"/>
</dbReference>
<dbReference type="HOGENOM" id="CLU_006541_2_0_1"/>
<gene>
    <name evidence="8" type="ORF">UCRPA7_3056</name>
</gene>
<sequence length="550" mass="61009">MEAETALTKGIALCEKHRFQDLKYSMQFLLLKVLFRRNRKAAFIAVDKQISESLTYKQIQWVYAFRFLRASFSLQSGTPADAPALENLRSISGIASHRQDRAIFMVTALLEGLTHLKSRKADSIVRVQTCIAEASKFQSDPSFHIPQLEVLRLLLDLACDLQEKNPGGSLSKMKALQARMDELIKTSDWDASLTELVLPMKKQSGLSQTISEDTGTILRPGRDDHDFLVLSFVTKLQAFVLAYCFSGVALLYKSSTSMTSSELWEEALGMLAKSHTQMRGRPASLQGAIEHVDWAGEVSSYIYILIGLTSATHSNWSKAKECIDKVENNKSPLGQTLELLALYLSGCYYQGVAKLDQALQIFEDPRFNIDGSAAAFGGSEPGPAEVSVLAALNRLWIMQEPSHRDDYKTAELIEQLRPYCMDSPNKEIQIAWNLVLAAIHTNPALSINQVKKHIQEGLKSSQHTNNTHCLSIALNIMRYRLFENVVGDQAVKSARAGSVQAEKSGNLLWMSVADGMLSQSYEMQGAVAEAQAKRESGTRFANEALAKTMS</sequence>
<evidence type="ECO:0000256" key="2">
    <source>
        <dbReference type="ARBA" id="ARBA00008585"/>
    </source>
</evidence>
<protein>
    <submittedName>
        <fullName evidence="8">Putative 75k gamma secalin protein</fullName>
    </submittedName>
</protein>
<comment type="subcellular location">
    <subcellularLocation>
        <location evidence="1">Nucleus</location>
    </subcellularLocation>
</comment>
<dbReference type="GO" id="GO:0051301">
    <property type="term" value="P:cell division"/>
    <property type="evidence" value="ECO:0007669"/>
    <property type="project" value="UniProtKB-KW"/>
</dbReference>
<evidence type="ECO:0000256" key="7">
    <source>
        <dbReference type="ARBA" id="ARBA00023306"/>
    </source>
</evidence>
<evidence type="ECO:0000256" key="3">
    <source>
        <dbReference type="ARBA" id="ARBA00022618"/>
    </source>
</evidence>
<comment type="similarity">
    <text evidence="2">Belongs to the SCC4/mau-2 family.</text>
</comment>
<dbReference type="Proteomes" id="UP000014074">
    <property type="component" value="Unassembled WGS sequence"/>
</dbReference>
<dbReference type="GO" id="GO:0007064">
    <property type="term" value="P:mitotic sister chromatid cohesion"/>
    <property type="evidence" value="ECO:0007669"/>
    <property type="project" value="InterPro"/>
</dbReference>
<evidence type="ECO:0000256" key="4">
    <source>
        <dbReference type="ARBA" id="ARBA00022776"/>
    </source>
</evidence>
<name>R8BQ92_PHAM7</name>
<keyword evidence="7" id="KW-0131">Cell cycle</keyword>
<evidence type="ECO:0000313" key="8">
    <source>
        <dbReference type="EMBL" id="EOO01504.1"/>
    </source>
</evidence>